<keyword evidence="1 3" id="KW-0479">Metal-binding</keyword>
<gene>
    <name evidence="4" type="primary">dtd3</name>
    <name evidence="4" type="ORF">CAFE_07860</name>
</gene>
<dbReference type="GO" id="GO:0046872">
    <property type="term" value="F:metal ion binding"/>
    <property type="evidence" value="ECO:0007669"/>
    <property type="project" value="UniProtKB-KW"/>
</dbReference>
<dbReference type="Proteomes" id="UP000469440">
    <property type="component" value="Unassembled WGS sequence"/>
</dbReference>
<dbReference type="InterPro" id="IPR001130">
    <property type="entry name" value="TatD-like"/>
</dbReference>
<dbReference type="GO" id="GO:0004536">
    <property type="term" value="F:DNA nuclease activity"/>
    <property type="evidence" value="ECO:0007669"/>
    <property type="project" value="InterPro"/>
</dbReference>
<feature type="binding site" evidence="3">
    <location>
        <position position="10"/>
    </location>
    <ligand>
        <name>a divalent metal cation</name>
        <dbReference type="ChEBI" id="CHEBI:60240"/>
        <label>1</label>
    </ligand>
</feature>
<dbReference type="Gene3D" id="3.20.20.140">
    <property type="entry name" value="Metal-dependent hydrolases"/>
    <property type="match status" value="1"/>
</dbReference>
<dbReference type="GO" id="GO:0051499">
    <property type="term" value="F:D-aminoacyl-tRNA deacylase activity"/>
    <property type="evidence" value="ECO:0007669"/>
    <property type="project" value="UniProtKB-EC"/>
</dbReference>
<keyword evidence="5" id="KW-1185">Reference proteome</keyword>
<reference evidence="4 5" key="1">
    <citation type="submission" date="2019-09" db="EMBL/GenBank/DDBJ databases">
        <title>Genome sequence of Clostridium sp. EA1.</title>
        <authorList>
            <person name="Poehlein A."/>
            <person name="Bengelsdorf F.R."/>
            <person name="Daniel R."/>
        </authorList>
    </citation>
    <scope>NUCLEOTIDE SEQUENCE [LARGE SCALE GENOMIC DNA]</scope>
    <source>
        <strain evidence="4 5">EA1</strain>
    </source>
</reference>
<feature type="binding site" evidence="3">
    <location>
        <position position="96"/>
    </location>
    <ligand>
        <name>a divalent metal cation</name>
        <dbReference type="ChEBI" id="CHEBI:60240"/>
        <label>1</label>
    </ligand>
</feature>
<dbReference type="NCBIfam" id="TIGR00010">
    <property type="entry name" value="YchF/TatD family DNA exonuclease"/>
    <property type="match status" value="1"/>
</dbReference>
<feature type="binding site" evidence="3">
    <location>
        <position position="133"/>
    </location>
    <ligand>
        <name>a divalent metal cation</name>
        <dbReference type="ChEBI" id="CHEBI:60240"/>
        <label>2</label>
    </ligand>
</feature>
<evidence type="ECO:0000256" key="2">
    <source>
        <dbReference type="ARBA" id="ARBA00022801"/>
    </source>
</evidence>
<dbReference type="PANTHER" id="PTHR46124">
    <property type="entry name" value="D-AMINOACYL-TRNA DEACYLASE"/>
    <property type="match status" value="1"/>
</dbReference>
<keyword evidence="2 4" id="KW-0378">Hydrolase</keyword>
<organism evidence="4 5">
    <name type="scientific">Caproicibacter fermentans</name>
    <dbReference type="NCBI Taxonomy" id="2576756"/>
    <lineage>
        <taxon>Bacteria</taxon>
        <taxon>Bacillati</taxon>
        <taxon>Bacillota</taxon>
        <taxon>Clostridia</taxon>
        <taxon>Eubacteriales</taxon>
        <taxon>Acutalibacteraceae</taxon>
        <taxon>Caproicibacter</taxon>
    </lineage>
</organism>
<dbReference type="OrthoDB" id="9810005at2"/>
<dbReference type="InterPro" id="IPR032466">
    <property type="entry name" value="Metal_Hydrolase"/>
</dbReference>
<protein>
    <submittedName>
        <fullName evidence="4">D-aminoacyl-tRNA deacylase</fullName>
        <ecNumber evidence="4">3.1.1.96</ecNumber>
    </submittedName>
</protein>
<dbReference type="EMBL" id="VWXL01000019">
    <property type="protein sequence ID" value="MVB10112.1"/>
    <property type="molecule type" value="Genomic_DNA"/>
</dbReference>
<dbReference type="GO" id="GO:0005829">
    <property type="term" value="C:cytosol"/>
    <property type="evidence" value="ECO:0007669"/>
    <property type="project" value="TreeGrafter"/>
</dbReference>
<sequence>MNYSNIFDSHAHYDDEAFDADRDELLASLPERGVCHVVDCGADLVSSRKAISLAGRYGYFSAAAGIHPECAKDVPADWQAQLEELLADSHIVAVGEIGLDYHFEENAPRDVQRDIFEKQILLANKLRLPVIVHDRDAHGDTMELLRRHRPTGVIHCFSGSVEMASEAVRLGMYLGVGGSVTFKNARVPVEVVKSLPRDRLLLETDCPYLAPVPYRGKRNDSSLIPFVAEKIAEIRGESPQDILNLAKENAETLFRVCKN</sequence>
<proteinExistence type="predicted"/>
<feature type="binding site" evidence="3">
    <location>
        <position position="205"/>
    </location>
    <ligand>
        <name>a divalent metal cation</name>
        <dbReference type="ChEBI" id="CHEBI:60240"/>
        <label>1</label>
    </ligand>
</feature>
<dbReference type="AlphaFoldDB" id="A0A6N8HWJ7"/>
<evidence type="ECO:0000313" key="4">
    <source>
        <dbReference type="EMBL" id="MVB10112.1"/>
    </source>
</evidence>
<dbReference type="FunFam" id="3.20.20.140:FF:000005">
    <property type="entry name" value="TatD family hydrolase"/>
    <property type="match status" value="1"/>
</dbReference>
<comment type="caution">
    <text evidence="4">The sequence shown here is derived from an EMBL/GenBank/DDBJ whole genome shotgun (WGS) entry which is preliminary data.</text>
</comment>
<dbReference type="CDD" id="cd01310">
    <property type="entry name" value="TatD_DNAse"/>
    <property type="match status" value="1"/>
</dbReference>
<dbReference type="PIRSF" id="PIRSF005902">
    <property type="entry name" value="DNase_TatD"/>
    <property type="match status" value="1"/>
</dbReference>
<dbReference type="Pfam" id="PF01026">
    <property type="entry name" value="TatD_DNase"/>
    <property type="match status" value="1"/>
</dbReference>
<evidence type="ECO:0000256" key="1">
    <source>
        <dbReference type="ARBA" id="ARBA00022723"/>
    </source>
</evidence>
<feature type="binding site" evidence="3">
    <location>
        <position position="155"/>
    </location>
    <ligand>
        <name>a divalent metal cation</name>
        <dbReference type="ChEBI" id="CHEBI:60240"/>
        <label>2</label>
    </ligand>
</feature>
<feature type="binding site" evidence="3">
    <location>
        <position position="12"/>
    </location>
    <ligand>
        <name>a divalent metal cation</name>
        <dbReference type="ChEBI" id="CHEBI:60240"/>
        <label>1</label>
    </ligand>
</feature>
<dbReference type="PROSITE" id="PS01091">
    <property type="entry name" value="TATD_3"/>
    <property type="match status" value="1"/>
</dbReference>
<dbReference type="InterPro" id="IPR015991">
    <property type="entry name" value="TatD/YcfH-like"/>
</dbReference>
<evidence type="ECO:0000256" key="3">
    <source>
        <dbReference type="PIRSR" id="PIRSR005902-1"/>
    </source>
</evidence>
<dbReference type="SUPFAM" id="SSF51556">
    <property type="entry name" value="Metallo-dependent hydrolases"/>
    <property type="match status" value="1"/>
</dbReference>
<dbReference type="InterPro" id="IPR018228">
    <property type="entry name" value="DNase_TatD-rel_CS"/>
</dbReference>
<name>A0A6N8HWJ7_9FIRM</name>
<accession>A0A6N8HWJ7</accession>
<evidence type="ECO:0000313" key="5">
    <source>
        <dbReference type="Proteomes" id="UP000469440"/>
    </source>
</evidence>
<dbReference type="EC" id="3.1.1.96" evidence="4"/>
<dbReference type="PANTHER" id="PTHR46124:SF2">
    <property type="entry name" value="D-AMINOACYL-TRNA DEACYLASE"/>
    <property type="match status" value="1"/>
</dbReference>
<dbReference type="RefSeq" id="WP_156989855.1">
    <property type="nucleotide sequence ID" value="NZ_VWXL01000019.1"/>
</dbReference>